<dbReference type="AlphaFoldDB" id="V5WJ40"/>
<evidence type="ECO:0000256" key="1">
    <source>
        <dbReference type="ARBA" id="ARBA00000385"/>
    </source>
</evidence>
<proteinExistence type="inferred from homology"/>
<evidence type="ECO:0000259" key="7">
    <source>
        <dbReference type="Pfam" id="PF16198"/>
    </source>
</evidence>
<dbReference type="EMBL" id="CP006939">
    <property type="protein sequence ID" value="AHC15186.1"/>
    <property type="molecule type" value="Genomic_DNA"/>
</dbReference>
<evidence type="ECO:0000256" key="2">
    <source>
        <dbReference type="ARBA" id="ARBA00005642"/>
    </source>
</evidence>
<keyword evidence="9" id="KW-1185">Reference proteome</keyword>
<evidence type="ECO:0000313" key="9">
    <source>
        <dbReference type="Proteomes" id="UP000018680"/>
    </source>
</evidence>
<evidence type="ECO:0000256" key="4">
    <source>
        <dbReference type="ARBA" id="ARBA00022694"/>
    </source>
</evidence>
<dbReference type="Gene3D" id="3.30.2350.10">
    <property type="entry name" value="Pseudouridine synthase"/>
    <property type="match status" value="1"/>
</dbReference>
<dbReference type="eggNOG" id="COG0130">
    <property type="taxonomic scope" value="Bacteria"/>
</dbReference>
<dbReference type="GO" id="GO:0006400">
    <property type="term" value="P:tRNA modification"/>
    <property type="evidence" value="ECO:0007669"/>
    <property type="project" value="TreeGrafter"/>
</dbReference>
<evidence type="ECO:0000313" key="8">
    <source>
        <dbReference type="EMBL" id="AHC15186.1"/>
    </source>
</evidence>
<dbReference type="SUPFAM" id="SSF55120">
    <property type="entry name" value="Pseudouridine synthase"/>
    <property type="match status" value="1"/>
</dbReference>
<feature type="domain" description="Pseudouridine synthase II N-terminal" evidence="6">
    <location>
        <begin position="2"/>
        <end position="133"/>
    </location>
</feature>
<comment type="catalytic activity">
    <reaction evidence="1">
        <text>uridine(55) in tRNA = pseudouridine(55) in tRNA</text>
        <dbReference type="Rhea" id="RHEA:42532"/>
        <dbReference type="Rhea" id="RHEA-COMP:10101"/>
        <dbReference type="Rhea" id="RHEA-COMP:10102"/>
        <dbReference type="ChEBI" id="CHEBI:65314"/>
        <dbReference type="ChEBI" id="CHEBI:65315"/>
        <dbReference type="EC" id="5.4.99.25"/>
    </reaction>
</comment>
<dbReference type="GO" id="GO:0003723">
    <property type="term" value="F:RNA binding"/>
    <property type="evidence" value="ECO:0007669"/>
    <property type="project" value="InterPro"/>
</dbReference>
<reference evidence="8 9" key="1">
    <citation type="journal article" date="2015" name="Stand. Genomic Sci.">
        <title>Complete genome sequence and description of Salinispira pacifica gen. nov., sp. nov., a novel spirochaete isolated form a hypersaline microbial mat.</title>
        <authorList>
            <person name="Ben Hania W."/>
            <person name="Joseph M."/>
            <person name="Schumann P."/>
            <person name="Bunk B."/>
            <person name="Fiebig A."/>
            <person name="Sproer C."/>
            <person name="Klenk H.P."/>
            <person name="Fardeau M.L."/>
            <person name="Spring S."/>
        </authorList>
    </citation>
    <scope>NUCLEOTIDE SEQUENCE [LARGE SCALE GENOMIC DNA]</scope>
    <source>
        <strain evidence="8 9">L21-RPul-D2</strain>
    </source>
</reference>
<dbReference type="GO" id="GO:1990481">
    <property type="term" value="P:mRNA pseudouridine synthesis"/>
    <property type="evidence" value="ECO:0007669"/>
    <property type="project" value="TreeGrafter"/>
</dbReference>
<evidence type="ECO:0000256" key="5">
    <source>
        <dbReference type="ARBA" id="ARBA00023235"/>
    </source>
</evidence>
<gene>
    <name evidence="8" type="ORF">L21SP2_1811</name>
</gene>
<dbReference type="InterPro" id="IPR020103">
    <property type="entry name" value="PsdUridine_synth_cat_dom_sf"/>
</dbReference>
<dbReference type="PANTHER" id="PTHR13767">
    <property type="entry name" value="TRNA-PSEUDOURIDINE SYNTHASE"/>
    <property type="match status" value="1"/>
</dbReference>
<dbReference type="PATRIC" id="fig|1307761.3.peg.1805"/>
<dbReference type="GO" id="GO:0160148">
    <property type="term" value="F:tRNA pseudouridine(55) synthase activity"/>
    <property type="evidence" value="ECO:0007669"/>
    <property type="project" value="UniProtKB-EC"/>
</dbReference>
<dbReference type="InterPro" id="IPR002501">
    <property type="entry name" value="PsdUridine_synth_N"/>
</dbReference>
<protein>
    <recommendedName>
        <fullName evidence="3">tRNA pseudouridine(55) synthase</fullName>
        <ecNumber evidence="3">5.4.99.25</ecNumber>
    </recommendedName>
</protein>
<keyword evidence="8" id="KW-0456">Lyase</keyword>
<dbReference type="NCBIfam" id="TIGR00431">
    <property type="entry name" value="TruB"/>
    <property type="match status" value="1"/>
</dbReference>
<dbReference type="GO" id="GO:0016829">
    <property type="term" value="F:lyase activity"/>
    <property type="evidence" value="ECO:0007669"/>
    <property type="project" value="UniProtKB-KW"/>
</dbReference>
<dbReference type="STRING" id="1307761.L21SP2_1811"/>
<organism evidence="8 9">
    <name type="scientific">Salinispira pacifica</name>
    <dbReference type="NCBI Taxonomy" id="1307761"/>
    <lineage>
        <taxon>Bacteria</taxon>
        <taxon>Pseudomonadati</taxon>
        <taxon>Spirochaetota</taxon>
        <taxon>Spirochaetia</taxon>
        <taxon>Spirochaetales</taxon>
        <taxon>Spirochaetaceae</taxon>
        <taxon>Salinispira</taxon>
    </lineage>
</organism>
<evidence type="ECO:0000256" key="3">
    <source>
        <dbReference type="ARBA" id="ARBA00012787"/>
    </source>
</evidence>
<dbReference type="Pfam" id="PF01509">
    <property type="entry name" value="TruB_N"/>
    <property type="match status" value="1"/>
</dbReference>
<dbReference type="KEGG" id="slr:L21SP2_1811"/>
<dbReference type="InterPro" id="IPR014780">
    <property type="entry name" value="tRNA_psdUridine_synth_TruB"/>
</dbReference>
<dbReference type="PANTHER" id="PTHR13767:SF2">
    <property type="entry name" value="PSEUDOURIDYLATE SYNTHASE TRUB1"/>
    <property type="match status" value="1"/>
</dbReference>
<comment type="similarity">
    <text evidence="2">Belongs to the pseudouridine synthase TruB family. Type 1 subfamily.</text>
</comment>
<dbReference type="Proteomes" id="UP000018680">
    <property type="component" value="Chromosome"/>
</dbReference>
<evidence type="ECO:0000259" key="6">
    <source>
        <dbReference type="Pfam" id="PF01509"/>
    </source>
</evidence>
<dbReference type="EC" id="5.4.99.25" evidence="3"/>
<sequence>MDKFASGLMLVFAGQGTRFVQYLSNMDKRYHATIEFGKETETLDPEGEVIATAEIPDGSRLEEVLSRFRGDLDQVPPKYSAVHVDGQRAYKRSLKGDDFDIPSRRIVIHSLEIRDWNPPRGDFDIHCSKGTYIRSLARDLGLAAGSRAYVERLQRTTVGEFHLDEALTLDEIREKGGEWVIDQMICGSDLIRRIPGFQLFQADSDLARRIRLGKDLYFRELGAPLIERSGDSPPQIFAVMDEYDQLAALFQAGGDIQPQTRLTYRGVFHKLS</sequence>
<name>V5WJ40_9SPIO</name>
<keyword evidence="5" id="KW-0413">Isomerase</keyword>
<dbReference type="InterPro" id="IPR032819">
    <property type="entry name" value="TruB_C"/>
</dbReference>
<keyword evidence="4" id="KW-0819">tRNA processing</keyword>
<dbReference type="Pfam" id="PF16198">
    <property type="entry name" value="TruB_C_2"/>
    <property type="match status" value="1"/>
</dbReference>
<accession>V5WJ40</accession>
<feature type="domain" description="tRNA pseudouridylate synthase B C-terminal" evidence="7">
    <location>
        <begin position="134"/>
        <end position="174"/>
    </location>
</feature>
<dbReference type="HOGENOM" id="CLU_032087_0_0_12"/>